<dbReference type="PRINTS" id="PR00080">
    <property type="entry name" value="SDRFAMILY"/>
</dbReference>
<dbReference type="SUPFAM" id="SSF51735">
    <property type="entry name" value="NAD(P)-binding Rossmann-fold domains"/>
    <property type="match status" value="1"/>
</dbReference>
<accession>A0A4Z0MJZ3</accession>
<evidence type="ECO:0000256" key="1">
    <source>
        <dbReference type="ARBA" id="ARBA00006484"/>
    </source>
</evidence>
<evidence type="ECO:0000313" key="7">
    <source>
        <dbReference type="Proteomes" id="UP000298284"/>
    </source>
</evidence>
<dbReference type="InterPro" id="IPR057326">
    <property type="entry name" value="KR_dom"/>
</dbReference>
<dbReference type="Proteomes" id="UP000298284">
    <property type="component" value="Unassembled WGS sequence"/>
</dbReference>
<dbReference type="Pfam" id="PF00106">
    <property type="entry name" value="adh_short"/>
    <property type="match status" value="1"/>
</dbReference>
<name>A0A4Z0MJZ3_9BACT</name>
<dbReference type="RefSeq" id="WP_135531373.1">
    <property type="nucleotide sequence ID" value="NZ_SRKZ01000004.1"/>
</dbReference>
<evidence type="ECO:0000256" key="2">
    <source>
        <dbReference type="ARBA" id="ARBA00023002"/>
    </source>
</evidence>
<dbReference type="OrthoDB" id="9775296at2"/>
<dbReference type="PROSITE" id="PS00061">
    <property type="entry name" value="ADH_SHORT"/>
    <property type="match status" value="1"/>
</dbReference>
<dbReference type="GO" id="GO:0016491">
    <property type="term" value="F:oxidoreductase activity"/>
    <property type="evidence" value="ECO:0007669"/>
    <property type="project" value="UniProtKB-KW"/>
</dbReference>
<organism evidence="6 7">
    <name type="scientific">Hymenobacter wooponensis</name>
    <dbReference type="NCBI Taxonomy" id="1525360"/>
    <lineage>
        <taxon>Bacteria</taxon>
        <taxon>Pseudomonadati</taxon>
        <taxon>Bacteroidota</taxon>
        <taxon>Cytophagia</taxon>
        <taxon>Cytophagales</taxon>
        <taxon>Hymenobacteraceae</taxon>
        <taxon>Hymenobacter</taxon>
    </lineage>
</organism>
<keyword evidence="4" id="KW-0472">Membrane</keyword>
<keyword evidence="4" id="KW-1133">Transmembrane helix</keyword>
<gene>
    <name evidence="6" type="ORF">EU557_15525</name>
</gene>
<dbReference type="InterPro" id="IPR020904">
    <property type="entry name" value="Sc_DH/Rdtase_CS"/>
</dbReference>
<dbReference type="InterPro" id="IPR002347">
    <property type="entry name" value="SDR_fam"/>
</dbReference>
<sequence>MKKTSLRGATVVITGASSGIGRATALSFARQGATLILAARRAKVLAEVAIECERAGAARAKPVPTDVTDNAAVQHLVDVAQHFGGGHIDIWINNAGSGAVGRFEEVPVEAHEQVIRLNLLGYLYGAHAVLPYFRHQGWGTLINVISLGAWLPEPYTASYSASKYGLRGLMDTLRAELSNEPHIHVCDVHPSYIDTPGFQHGANYIGRVIKPAPPVFPAQKVADTIIAVAKHPRRATMVGWPAYAMRWSYALAPGLVGRLSRRLFDTYFRQAESASISENSLFESRAAPYGNGISGGWRRPAKPRNGQWIGVAVAVGAALGLLAWQRKSV</sequence>
<dbReference type="PRINTS" id="PR00081">
    <property type="entry name" value="GDHRDH"/>
</dbReference>
<dbReference type="PANTHER" id="PTHR44196">
    <property type="entry name" value="DEHYDROGENASE/REDUCTASE SDR FAMILY MEMBER 7B"/>
    <property type="match status" value="1"/>
</dbReference>
<dbReference type="GO" id="GO:0016020">
    <property type="term" value="C:membrane"/>
    <property type="evidence" value="ECO:0007669"/>
    <property type="project" value="TreeGrafter"/>
</dbReference>
<dbReference type="NCBIfam" id="NF004792">
    <property type="entry name" value="PRK06139.1"/>
    <property type="match status" value="1"/>
</dbReference>
<feature type="domain" description="Ketoreductase" evidence="5">
    <location>
        <begin position="9"/>
        <end position="153"/>
    </location>
</feature>
<comment type="caution">
    <text evidence="6">The sequence shown here is derived from an EMBL/GenBank/DDBJ whole genome shotgun (WGS) entry which is preliminary data.</text>
</comment>
<protein>
    <submittedName>
        <fullName evidence="6">SDR family oxidoreductase</fullName>
    </submittedName>
</protein>
<feature type="transmembrane region" description="Helical" evidence="4">
    <location>
        <begin position="308"/>
        <end position="324"/>
    </location>
</feature>
<evidence type="ECO:0000256" key="4">
    <source>
        <dbReference type="SAM" id="Phobius"/>
    </source>
</evidence>
<proteinExistence type="inferred from homology"/>
<reference evidence="6 7" key="1">
    <citation type="submission" date="2019-04" db="EMBL/GenBank/DDBJ databases">
        <authorList>
            <person name="Feng G."/>
            <person name="Zhang J."/>
            <person name="Zhu H."/>
        </authorList>
    </citation>
    <scope>NUCLEOTIDE SEQUENCE [LARGE SCALE GENOMIC DNA]</scope>
    <source>
        <strain evidence="6 7">JCM 19491</strain>
    </source>
</reference>
<dbReference type="PANTHER" id="PTHR44196:SF1">
    <property type="entry name" value="DEHYDROGENASE_REDUCTASE SDR FAMILY MEMBER 7B"/>
    <property type="match status" value="1"/>
</dbReference>
<evidence type="ECO:0000313" key="6">
    <source>
        <dbReference type="EMBL" id="TGD79627.1"/>
    </source>
</evidence>
<evidence type="ECO:0000259" key="5">
    <source>
        <dbReference type="SMART" id="SM00822"/>
    </source>
</evidence>
<keyword evidence="4" id="KW-0812">Transmembrane</keyword>
<dbReference type="InterPro" id="IPR036291">
    <property type="entry name" value="NAD(P)-bd_dom_sf"/>
</dbReference>
<comment type="similarity">
    <text evidence="1 3">Belongs to the short-chain dehydrogenases/reductases (SDR) family.</text>
</comment>
<keyword evidence="7" id="KW-1185">Reference proteome</keyword>
<keyword evidence="2" id="KW-0560">Oxidoreductase</keyword>
<dbReference type="EMBL" id="SRKZ01000004">
    <property type="protein sequence ID" value="TGD79627.1"/>
    <property type="molecule type" value="Genomic_DNA"/>
</dbReference>
<evidence type="ECO:0000256" key="3">
    <source>
        <dbReference type="RuleBase" id="RU000363"/>
    </source>
</evidence>
<dbReference type="AlphaFoldDB" id="A0A4Z0MJZ3"/>
<dbReference type="Gene3D" id="3.40.50.720">
    <property type="entry name" value="NAD(P)-binding Rossmann-like Domain"/>
    <property type="match status" value="1"/>
</dbReference>
<dbReference type="SMART" id="SM00822">
    <property type="entry name" value="PKS_KR"/>
    <property type="match status" value="1"/>
</dbReference>